<sequence>MAVSVIFPFLVLCSRFPAWRSPWFSTLYGLHAPRFGTYTRFSLSRKVDLSACSLEPMWLKPSQVHTTSAKLQYSCINCPAKSTKLFLIMDRSVFCGIFLR</sequence>
<protein>
    <submittedName>
        <fullName evidence="1">(northern house mosquito) hypothetical protein</fullName>
    </submittedName>
</protein>
<dbReference type="EMBL" id="HBUE01187953">
    <property type="protein sequence ID" value="CAG6523613.1"/>
    <property type="molecule type" value="Transcribed_RNA"/>
</dbReference>
<accession>A0A8D8E4R8</accession>
<evidence type="ECO:0000313" key="1">
    <source>
        <dbReference type="EMBL" id="CAG6523613.1"/>
    </source>
</evidence>
<organism evidence="1">
    <name type="scientific">Culex pipiens</name>
    <name type="common">House mosquito</name>
    <dbReference type="NCBI Taxonomy" id="7175"/>
    <lineage>
        <taxon>Eukaryota</taxon>
        <taxon>Metazoa</taxon>
        <taxon>Ecdysozoa</taxon>
        <taxon>Arthropoda</taxon>
        <taxon>Hexapoda</taxon>
        <taxon>Insecta</taxon>
        <taxon>Pterygota</taxon>
        <taxon>Neoptera</taxon>
        <taxon>Endopterygota</taxon>
        <taxon>Diptera</taxon>
        <taxon>Nematocera</taxon>
        <taxon>Culicoidea</taxon>
        <taxon>Culicidae</taxon>
        <taxon>Culicinae</taxon>
        <taxon>Culicini</taxon>
        <taxon>Culex</taxon>
        <taxon>Culex</taxon>
    </lineage>
</organism>
<proteinExistence type="predicted"/>
<dbReference type="EMBL" id="HBUE01293738">
    <property type="protein sequence ID" value="CAG6575286.1"/>
    <property type="molecule type" value="Transcribed_RNA"/>
</dbReference>
<name>A0A8D8E4R8_CULPI</name>
<dbReference type="AlphaFoldDB" id="A0A8D8E4R8"/>
<reference evidence="1" key="1">
    <citation type="submission" date="2021-05" db="EMBL/GenBank/DDBJ databases">
        <authorList>
            <person name="Alioto T."/>
            <person name="Alioto T."/>
            <person name="Gomez Garrido J."/>
        </authorList>
    </citation>
    <scope>NUCLEOTIDE SEQUENCE</scope>
</reference>